<dbReference type="Gene3D" id="1.20.1600.10">
    <property type="entry name" value="Outer membrane efflux proteins (OEP)"/>
    <property type="match status" value="1"/>
</dbReference>
<dbReference type="SUPFAM" id="SSF56954">
    <property type="entry name" value="Outer membrane efflux proteins (OEP)"/>
    <property type="match status" value="1"/>
</dbReference>
<organism evidence="3 4">
    <name type="scientific">Motilimonas cestriensis</name>
    <dbReference type="NCBI Taxonomy" id="2742685"/>
    <lineage>
        <taxon>Bacteria</taxon>
        <taxon>Pseudomonadati</taxon>
        <taxon>Pseudomonadota</taxon>
        <taxon>Gammaproteobacteria</taxon>
        <taxon>Alteromonadales</taxon>
        <taxon>Alteromonadales genera incertae sedis</taxon>
        <taxon>Motilimonas</taxon>
    </lineage>
</organism>
<gene>
    <name evidence="3" type="ORF">K6Y31_03275</name>
</gene>
<dbReference type="RefSeq" id="WP_233051409.1">
    <property type="nucleotide sequence ID" value="NZ_JAIMJA010000002.1"/>
</dbReference>
<proteinExistence type="inferred from homology"/>
<evidence type="ECO:0000313" key="4">
    <source>
        <dbReference type="Proteomes" id="UP001201273"/>
    </source>
</evidence>
<dbReference type="Proteomes" id="UP001201273">
    <property type="component" value="Unassembled WGS sequence"/>
</dbReference>
<keyword evidence="2" id="KW-0732">Signal</keyword>
<dbReference type="InterPro" id="IPR010131">
    <property type="entry name" value="MdtP/NodT-like"/>
</dbReference>
<protein>
    <submittedName>
        <fullName evidence="3">TolC family protein</fullName>
    </submittedName>
</protein>
<keyword evidence="4" id="KW-1185">Reference proteome</keyword>
<evidence type="ECO:0000313" key="3">
    <source>
        <dbReference type="EMBL" id="MCE2593831.1"/>
    </source>
</evidence>
<name>A0ABS8W8G4_9GAMM</name>
<evidence type="ECO:0000256" key="2">
    <source>
        <dbReference type="SAM" id="SignalP"/>
    </source>
</evidence>
<dbReference type="InterPro" id="IPR003423">
    <property type="entry name" value="OMP_efflux"/>
</dbReference>
<comment type="similarity">
    <text evidence="1">Belongs to the outer membrane factor (OMF) (TC 1.B.17) family.</text>
</comment>
<evidence type="ECO:0000256" key="1">
    <source>
        <dbReference type="ARBA" id="ARBA00007613"/>
    </source>
</evidence>
<dbReference type="EMBL" id="JAIMJA010000002">
    <property type="protein sequence ID" value="MCE2593831.1"/>
    <property type="molecule type" value="Genomic_DNA"/>
</dbReference>
<dbReference type="PANTHER" id="PTHR30203">
    <property type="entry name" value="OUTER MEMBRANE CATION EFFLUX PROTEIN"/>
    <property type="match status" value="1"/>
</dbReference>
<comment type="caution">
    <text evidence="3">The sequence shown here is derived from an EMBL/GenBank/DDBJ whole genome shotgun (WGS) entry which is preliminary data.</text>
</comment>
<sequence>MKIKLTMLVLALGASPIFFTPVWANEIQVNQPAEANLSLKQLIEYALNRDANREQLMAQSFAMRETGVASATLMDPKIKVGVGGLPIDTLGFDDDPMTNISIGFMQQFSRGDTLALQQQKMNQQAEGLERQLGLRELEVANAMTKLWLELGFQQQAAKILQQNRSLMKEMVRFIDTNYAIGKGETQDLLQAQLQVSQLDEKLQANQQMQRRIMSQLSEWLGADWLKDGRPLPTSNQLEWPRLDELLSSNQHNNEHYPLLEKHPMIAMTKASIAGNQTQVAIANEAYKPEFGIEVMYANRQANGMGGKPASDLISAYLTVDVPLFTGNRQDRNHAAAQYQLGAAKAQRDQLLRQMNAQVNALLVDKHNLNERIALYQNTLLKQAKATTKAVERGYENNTAQFNDVIGAVRAELALSLEQSRLVTDLNITQSNLAALLGGFDYQVEQPQVARPSARK</sequence>
<accession>A0ABS8W8G4</accession>
<dbReference type="Pfam" id="PF02321">
    <property type="entry name" value="OEP"/>
    <property type="match status" value="1"/>
</dbReference>
<feature type="chain" id="PRO_5045207519" evidence="2">
    <location>
        <begin position="25"/>
        <end position="455"/>
    </location>
</feature>
<reference evidence="3 4" key="1">
    <citation type="journal article" date="2022" name="Environ. Microbiol. Rep.">
        <title>Eco-phylogenetic analyses reveal divergent evolution of vitamin B12 metabolism in the marine bacterial family 'Psychromonadaceae'.</title>
        <authorList>
            <person name="Jin X."/>
            <person name="Yang Y."/>
            <person name="Cao H."/>
            <person name="Gao B."/>
            <person name="Zhao Z."/>
        </authorList>
    </citation>
    <scope>NUCLEOTIDE SEQUENCE [LARGE SCALE GENOMIC DNA]</scope>
    <source>
        <strain evidence="3 4">MKS20</strain>
    </source>
</reference>
<feature type="signal peptide" evidence="2">
    <location>
        <begin position="1"/>
        <end position="24"/>
    </location>
</feature>
<dbReference type="PANTHER" id="PTHR30203:SF23">
    <property type="entry name" value="OUTER MEMBRANE EFFLUX PROTEIN"/>
    <property type="match status" value="1"/>
</dbReference>